<organism evidence="2 3">
    <name type="scientific">Mikania micrantha</name>
    <name type="common">bitter vine</name>
    <dbReference type="NCBI Taxonomy" id="192012"/>
    <lineage>
        <taxon>Eukaryota</taxon>
        <taxon>Viridiplantae</taxon>
        <taxon>Streptophyta</taxon>
        <taxon>Embryophyta</taxon>
        <taxon>Tracheophyta</taxon>
        <taxon>Spermatophyta</taxon>
        <taxon>Magnoliopsida</taxon>
        <taxon>eudicotyledons</taxon>
        <taxon>Gunneridae</taxon>
        <taxon>Pentapetalae</taxon>
        <taxon>asterids</taxon>
        <taxon>campanulids</taxon>
        <taxon>Asterales</taxon>
        <taxon>Asteraceae</taxon>
        <taxon>Asteroideae</taxon>
        <taxon>Heliantheae alliance</taxon>
        <taxon>Eupatorieae</taxon>
        <taxon>Mikania</taxon>
    </lineage>
</organism>
<dbReference type="Proteomes" id="UP000326396">
    <property type="component" value="Linkage Group LG3"/>
</dbReference>
<feature type="region of interest" description="Disordered" evidence="1">
    <location>
        <begin position="142"/>
        <end position="178"/>
    </location>
</feature>
<feature type="compositionally biased region" description="Gly residues" evidence="1">
    <location>
        <begin position="161"/>
        <end position="178"/>
    </location>
</feature>
<comment type="caution">
    <text evidence="2">The sequence shown here is derived from an EMBL/GenBank/DDBJ whole genome shotgun (WGS) entry which is preliminary data.</text>
</comment>
<evidence type="ECO:0000256" key="1">
    <source>
        <dbReference type="SAM" id="MobiDB-lite"/>
    </source>
</evidence>
<evidence type="ECO:0000313" key="2">
    <source>
        <dbReference type="EMBL" id="KAD4386242.1"/>
    </source>
</evidence>
<name>A0A5N6N8I7_9ASTR</name>
<dbReference type="AlphaFoldDB" id="A0A5N6N8I7"/>
<sequence>MSAVCGPHLQTSAEEELDQMSAVCKKQTVCFLTWFAGAEIAGDDCHADRWKFFNGEWRVSVFFIHFRAHLTIFHPNQNPLYFGKRGEYPNPISQKTLNELKGAEAPRLWRVVLRMSVKVGGGRRGSGPGRWLSRQWRWGGEGAPAEMKRGRRGQHMEPLSSGGGGGDCAAIGDGGEVG</sequence>
<reference evidence="2 3" key="1">
    <citation type="submission" date="2019-05" db="EMBL/GenBank/DDBJ databases">
        <title>Mikania micrantha, genome provides insights into the molecular mechanism of rapid growth.</title>
        <authorList>
            <person name="Liu B."/>
        </authorList>
    </citation>
    <scope>NUCLEOTIDE SEQUENCE [LARGE SCALE GENOMIC DNA]</scope>
    <source>
        <strain evidence="2">NLD-2019</strain>
        <tissue evidence="2">Leaf</tissue>
    </source>
</reference>
<proteinExistence type="predicted"/>
<keyword evidence="3" id="KW-1185">Reference proteome</keyword>
<dbReference type="EMBL" id="SZYD01000013">
    <property type="protein sequence ID" value="KAD4386242.1"/>
    <property type="molecule type" value="Genomic_DNA"/>
</dbReference>
<gene>
    <name evidence="2" type="ORF">E3N88_26411</name>
</gene>
<evidence type="ECO:0000313" key="3">
    <source>
        <dbReference type="Proteomes" id="UP000326396"/>
    </source>
</evidence>
<accession>A0A5N6N8I7</accession>
<protein>
    <submittedName>
        <fullName evidence="2">Uncharacterized protein</fullName>
    </submittedName>
</protein>